<evidence type="ECO:0000313" key="1">
    <source>
        <dbReference type="EMBL" id="SDY61107.1"/>
    </source>
</evidence>
<reference evidence="1 2" key="1">
    <citation type="submission" date="2016-10" db="EMBL/GenBank/DDBJ databases">
        <authorList>
            <person name="de Groot N.N."/>
        </authorList>
    </citation>
    <scope>NUCLEOTIDE SEQUENCE [LARGE SCALE GENOMIC DNA]</scope>
    <source>
        <strain evidence="1 2">LMG 24775</strain>
    </source>
</reference>
<gene>
    <name evidence="1" type="ORF">SAMN05421547_106106</name>
</gene>
<accession>A0A1H3L9B5</accession>
<name>A0A1H3L9B5_9BURK</name>
<dbReference type="AlphaFoldDB" id="A0A1H3L9B5"/>
<proteinExistence type="predicted"/>
<evidence type="ECO:0000313" key="2">
    <source>
        <dbReference type="Proteomes" id="UP000183417"/>
    </source>
</evidence>
<sequence>MPCSGVDVHQAAVRLPRQSACGLRESEAPVGVELSSTAALEGPVGKVVGAGAGVARSAGLEMPRVCGSVARWLAAGELGRNRGPFCPQAARDAAQAPRAMHLTRICEAFNISEL</sequence>
<dbReference type="Proteomes" id="UP000183417">
    <property type="component" value="Unassembled WGS sequence"/>
</dbReference>
<dbReference type="EMBL" id="FNPE01000006">
    <property type="protein sequence ID" value="SDY61107.1"/>
    <property type="molecule type" value="Genomic_DNA"/>
</dbReference>
<organism evidence="1 2">
    <name type="scientific">Delftia lacustris</name>
    <dbReference type="NCBI Taxonomy" id="558537"/>
    <lineage>
        <taxon>Bacteria</taxon>
        <taxon>Pseudomonadati</taxon>
        <taxon>Pseudomonadota</taxon>
        <taxon>Betaproteobacteria</taxon>
        <taxon>Burkholderiales</taxon>
        <taxon>Comamonadaceae</taxon>
        <taxon>Delftia</taxon>
    </lineage>
</organism>
<protein>
    <submittedName>
        <fullName evidence="1">Uncharacterized protein</fullName>
    </submittedName>
</protein>